<evidence type="ECO:0000313" key="2">
    <source>
        <dbReference type="Proteomes" id="UP000291084"/>
    </source>
</evidence>
<dbReference type="Gene3D" id="3.10.10.10">
    <property type="entry name" value="HIV Type 1 Reverse Transcriptase, subunit A, domain 1"/>
    <property type="match status" value="1"/>
</dbReference>
<dbReference type="Proteomes" id="UP000291084">
    <property type="component" value="Chromosome 3"/>
</dbReference>
<evidence type="ECO:0008006" key="3">
    <source>
        <dbReference type="Google" id="ProtNLM"/>
    </source>
</evidence>
<dbReference type="EMBL" id="AP015036">
    <property type="protein sequence ID" value="BAT81659.1"/>
    <property type="molecule type" value="Genomic_DNA"/>
</dbReference>
<organism evidence="1 2">
    <name type="scientific">Vigna angularis var. angularis</name>
    <dbReference type="NCBI Taxonomy" id="157739"/>
    <lineage>
        <taxon>Eukaryota</taxon>
        <taxon>Viridiplantae</taxon>
        <taxon>Streptophyta</taxon>
        <taxon>Embryophyta</taxon>
        <taxon>Tracheophyta</taxon>
        <taxon>Spermatophyta</taxon>
        <taxon>Magnoliopsida</taxon>
        <taxon>eudicotyledons</taxon>
        <taxon>Gunneridae</taxon>
        <taxon>Pentapetalae</taxon>
        <taxon>rosids</taxon>
        <taxon>fabids</taxon>
        <taxon>Fabales</taxon>
        <taxon>Fabaceae</taxon>
        <taxon>Papilionoideae</taxon>
        <taxon>50 kb inversion clade</taxon>
        <taxon>NPAAA clade</taxon>
        <taxon>indigoferoid/millettioid clade</taxon>
        <taxon>Phaseoleae</taxon>
        <taxon>Vigna</taxon>
    </lineage>
</organism>
<dbReference type="AlphaFoldDB" id="A0A0S3RM57"/>
<reference evidence="1 2" key="1">
    <citation type="journal article" date="2015" name="Sci. Rep.">
        <title>The power of single molecule real-time sequencing technology in the de novo assembly of a eukaryotic genome.</title>
        <authorList>
            <person name="Sakai H."/>
            <person name="Naito K."/>
            <person name="Ogiso-Tanaka E."/>
            <person name="Takahashi Y."/>
            <person name="Iseki K."/>
            <person name="Muto C."/>
            <person name="Satou K."/>
            <person name="Teruya K."/>
            <person name="Shiroma A."/>
            <person name="Shimoji M."/>
            <person name="Hirano T."/>
            <person name="Itoh T."/>
            <person name="Kaga A."/>
            <person name="Tomooka N."/>
        </authorList>
    </citation>
    <scope>NUCLEOTIDE SEQUENCE [LARGE SCALE GENOMIC DNA]</scope>
    <source>
        <strain evidence="2">cv. Shumari</strain>
    </source>
</reference>
<dbReference type="InterPro" id="IPR053134">
    <property type="entry name" value="RNA-dir_DNA_polymerase"/>
</dbReference>
<protein>
    <recommendedName>
        <fullName evidence="3">Reverse transcriptase domain-containing protein</fullName>
    </recommendedName>
</protein>
<name>A0A0S3RM57_PHAAN</name>
<keyword evidence="2" id="KW-1185">Reference proteome</keyword>
<evidence type="ECO:0000313" key="1">
    <source>
        <dbReference type="EMBL" id="BAT81659.1"/>
    </source>
</evidence>
<dbReference type="SUPFAM" id="SSF56672">
    <property type="entry name" value="DNA/RNA polymerases"/>
    <property type="match status" value="1"/>
</dbReference>
<dbReference type="OrthoDB" id="1002013at2759"/>
<dbReference type="PANTHER" id="PTHR24559:SF450">
    <property type="entry name" value="RNA-DIRECTED DNA POLYMERASE HOMOLOG"/>
    <property type="match status" value="1"/>
</dbReference>
<dbReference type="PANTHER" id="PTHR24559">
    <property type="entry name" value="TRANSPOSON TY3-I GAG-POL POLYPROTEIN"/>
    <property type="match status" value="1"/>
</dbReference>
<feature type="non-terminal residue" evidence="1">
    <location>
        <position position="85"/>
    </location>
</feature>
<gene>
    <name evidence="1" type="primary">Vigan.03G144100</name>
    <name evidence="1" type="ORF">VIGAN_03144100</name>
</gene>
<sequence length="85" mass="9609">MKLLLGQHDVVFSEPTGLPPSRGMVHHIPLKEGVHPINVRPYRYPHVMKGEIEQQVAEILRSGVIRPSHNPYSSPVILVKKKDDN</sequence>
<dbReference type="InterPro" id="IPR043502">
    <property type="entry name" value="DNA/RNA_pol_sf"/>
</dbReference>
<proteinExistence type="predicted"/>
<accession>A0A0S3RM57</accession>